<evidence type="ECO:0000313" key="4">
    <source>
        <dbReference type="EMBL" id="MET1489259.1"/>
    </source>
</evidence>
<evidence type="ECO:0000313" key="5">
    <source>
        <dbReference type="Proteomes" id="UP001548590"/>
    </source>
</evidence>
<dbReference type="EMBL" id="JBEWLZ010000002">
    <property type="protein sequence ID" value="MET1489259.1"/>
    <property type="molecule type" value="Genomic_DNA"/>
</dbReference>
<dbReference type="Pfam" id="PF13023">
    <property type="entry name" value="HD_3"/>
    <property type="match status" value="1"/>
</dbReference>
<feature type="domain" description="HD" evidence="3">
    <location>
        <begin position="14"/>
        <end position="171"/>
    </location>
</feature>
<protein>
    <submittedName>
        <fullName evidence="4">HD domain-containing protein</fullName>
    </submittedName>
</protein>
<organism evidence="4 5">
    <name type="scientific">Uliginosibacterium paludis</name>
    <dbReference type="NCBI Taxonomy" id="1615952"/>
    <lineage>
        <taxon>Bacteria</taxon>
        <taxon>Pseudomonadati</taxon>
        <taxon>Pseudomonadota</taxon>
        <taxon>Betaproteobacteria</taxon>
        <taxon>Rhodocyclales</taxon>
        <taxon>Zoogloeaceae</taxon>
        <taxon>Uliginosibacterium</taxon>
    </lineage>
</organism>
<reference evidence="4 5" key="1">
    <citation type="submission" date="2024-07" db="EMBL/GenBank/DDBJ databases">
        <title>Uliginosibacterium paludis KCTC:42655.</title>
        <authorList>
            <person name="Kim M.K."/>
        </authorList>
    </citation>
    <scope>NUCLEOTIDE SEQUENCE [LARGE SCALE GENOMIC DNA]</scope>
    <source>
        <strain evidence="4 5">KCTC 42655</strain>
    </source>
</reference>
<proteinExistence type="predicted"/>
<dbReference type="SUPFAM" id="SSF109604">
    <property type="entry name" value="HD-domain/PDEase-like"/>
    <property type="match status" value="1"/>
</dbReference>
<evidence type="ECO:0000259" key="3">
    <source>
        <dbReference type="Pfam" id="PF13023"/>
    </source>
</evidence>
<keyword evidence="1" id="KW-0479">Metal-binding</keyword>
<evidence type="ECO:0000256" key="1">
    <source>
        <dbReference type="ARBA" id="ARBA00022723"/>
    </source>
</evidence>
<dbReference type="InterPro" id="IPR006674">
    <property type="entry name" value="HD_domain"/>
</dbReference>
<sequence length="192" mass="21442">MSTAARLDFILKLDGLKAVERRTLPSGMNRPENSAEHSWHCALCALFMEAECAFPVDARHTALLMLMHDVPEIGCGDTFAYAAARAGAEARERQALLELLGSLPGAESGRLRELWEEFEACETPEARYANALDRLVPVLHNLSHDGLSWRQHGVRLEQVLARLRCVAEVLPGVWALLRPRLEQHFAEAGHER</sequence>
<keyword evidence="5" id="KW-1185">Reference proteome</keyword>
<name>A0ABV2CMY3_9RHOO</name>
<keyword evidence="2" id="KW-0378">Hydrolase</keyword>
<accession>A0ABV2CMY3</accession>
<dbReference type="Proteomes" id="UP001548590">
    <property type="component" value="Unassembled WGS sequence"/>
</dbReference>
<gene>
    <name evidence="4" type="ORF">ABVT11_05440</name>
</gene>
<comment type="caution">
    <text evidence="4">The sequence shown here is derived from an EMBL/GenBank/DDBJ whole genome shotgun (WGS) entry which is preliminary data.</text>
</comment>
<dbReference type="PANTHER" id="PTHR11845">
    <property type="entry name" value="5'-DEOXYNUCLEOTIDASE HDDC2"/>
    <property type="match status" value="1"/>
</dbReference>
<evidence type="ECO:0000256" key="2">
    <source>
        <dbReference type="ARBA" id="ARBA00022801"/>
    </source>
</evidence>
<dbReference type="Gene3D" id="1.10.3210.10">
    <property type="entry name" value="Hypothetical protein af1432"/>
    <property type="match status" value="1"/>
</dbReference>
<dbReference type="RefSeq" id="WP_345924485.1">
    <property type="nucleotide sequence ID" value="NZ_JBDIVF010000001.1"/>
</dbReference>
<dbReference type="InterPro" id="IPR039356">
    <property type="entry name" value="YfbR/HDDC2"/>
</dbReference>
<dbReference type="PANTHER" id="PTHR11845:SF13">
    <property type="entry name" value="5'-DEOXYNUCLEOTIDASE HDDC2"/>
    <property type="match status" value="1"/>
</dbReference>